<dbReference type="PROSITE" id="PS50035">
    <property type="entry name" value="PLD"/>
    <property type="match status" value="2"/>
</dbReference>
<dbReference type="SMART" id="SM00155">
    <property type="entry name" value="PLDc"/>
    <property type="match status" value="2"/>
</dbReference>
<keyword evidence="6" id="KW-0472">Membrane</keyword>
<keyword evidence="4" id="KW-0443">Lipid metabolism</keyword>
<feature type="domain" description="PLD phosphodiesterase" evidence="7">
    <location>
        <begin position="132"/>
        <end position="159"/>
    </location>
</feature>
<organism evidence="8 9">
    <name type="scientific">Cupriavidus agavae</name>
    <dbReference type="NCBI Taxonomy" id="1001822"/>
    <lineage>
        <taxon>Bacteria</taxon>
        <taxon>Pseudomonadati</taxon>
        <taxon>Pseudomonadota</taxon>
        <taxon>Betaproteobacteria</taxon>
        <taxon>Burkholderiales</taxon>
        <taxon>Burkholderiaceae</taxon>
        <taxon>Cupriavidus</taxon>
    </lineage>
</organism>
<dbReference type="EMBL" id="SGXM01000009">
    <property type="protein sequence ID" value="RZT31349.1"/>
    <property type="molecule type" value="Genomic_DNA"/>
</dbReference>
<feature type="domain" description="PLD phosphodiesterase" evidence="7">
    <location>
        <begin position="359"/>
        <end position="381"/>
    </location>
</feature>
<feature type="transmembrane region" description="Helical" evidence="6">
    <location>
        <begin position="543"/>
        <end position="570"/>
    </location>
</feature>
<name>A0A4V2FEY0_9BURK</name>
<dbReference type="InterPro" id="IPR032816">
    <property type="entry name" value="VTT_dom"/>
</dbReference>
<feature type="transmembrane region" description="Helical" evidence="6">
    <location>
        <begin position="684"/>
        <end position="704"/>
    </location>
</feature>
<dbReference type="Pfam" id="PF13091">
    <property type="entry name" value="PLDc_2"/>
    <property type="match status" value="1"/>
</dbReference>
<dbReference type="AlphaFoldDB" id="A0A4V2FEY0"/>
<dbReference type="Gene3D" id="3.30.870.10">
    <property type="entry name" value="Endonuclease Chain A"/>
    <property type="match status" value="2"/>
</dbReference>
<comment type="catalytic activity">
    <reaction evidence="1">
        <text>a 1,2-diacyl-sn-glycero-3-phosphocholine + H2O = a 1,2-diacyl-sn-glycero-3-phosphate + choline + H(+)</text>
        <dbReference type="Rhea" id="RHEA:14445"/>
        <dbReference type="ChEBI" id="CHEBI:15354"/>
        <dbReference type="ChEBI" id="CHEBI:15377"/>
        <dbReference type="ChEBI" id="CHEBI:15378"/>
        <dbReference type="ChEBI" id="CHEBI:57643"/>
        <dbReference type="ChEBI" id="CHEBI:58608"/>
        <dbReference type="EC" id="3.1.4.4"/>
    </reaction>
</comment>
<gene>
    <name evidence="8" type="ORF">EV147_4530</name>
</gene>
<dbReference type="GO" id="GO:0004630">
    <property type="term" value="F:phospholipase D activity"/>
    <property type="evidence" value="ECO:0007669"/>
    <property type="project" value="UniProtKB-EC"/>
</dbReference>
<dbReference type="InterPro" id="IPR025202">
    <property type="entry name" value="PLD-like_dom"/>
</dbReference>
<dbReference type="RefSeq" id="WP_130393421.1">
    <property type="nucleotide sequence ID" value="NZ_SGXM01000009.1"/>
</dbReference>
<dbReference type="Proteomes" id="UP000291078">
    <property type="component" value="Unassembled WGS sequence"/>
</dbReference>
<dbReference type="GO" id="GO:0009395">
    <property type="term" value="P:phospholipid catabolic process"/>
    <property type="evidence" value="ECO:0007669"/>
    <property type="project" value="TreeGrafter"/>
</dbReference>
<dbReference type="InterPro" id="IPR015679">
    <property type="entry name" value="PLipase_D_fam"/>
</dbReference>
<keyword evidence="9" id="KW-1185">Reference proteome</keyword>
<proteinExistence type="predicted"/>
<dbReference type="CDD" id="cd09143">
    <property type="entry name" value="PLDc_vPLD1_2_like_bac_2"/>
    <property type="match status" value="1"/>
</dbReference>
<evidence type="ECO:0000256" key="3">
    <source>
        <dbReference type="ARBA" id="ARBA00022801"/>
    </source>
</evidence>
<dbReference type="PANTHER" id="PTHR18896">
    <property type="entry name" value="PHOSPHOLIPASE D"/>
    <property type="match status" value="1"/>
</dbReference>
<sequence length="760" mass="83280">MPNTADAPLLRPGHNCWRVEPCNRFAMLVDGDAYFPALREALTRAEHTVFILGWDIDSRMRLLPDEPNDGLPAELRDFLIALCRRRRKLRVYVLSWDFAMVFALEREFLPSARQHWQSHRRLSFHLDGNHPPGASHHQKVVVIDHQLAFCGGLDLTIRRWDTHHHLADEPRRVDPDGKPYTPFHDVQCVVDGPAAAALGDIAAERWFSATGRRPRVPKAKAKAVPGPDRWPQQVNPDVTDVRVGISRTFPPRDDTPAINEIRALYVDAIAAARDHIYLENQYFSSGLIADAFEARLRDADGPDIALVSRRTESGWLEEASMGVLRARLCRELRDADPQGRFQLYCPHVPDLGDACVNVHSKVMAVDDRLLTIGSANLSNRSFGLDTECNVTLEANGDPRVAKAIRAMRDRLLCEHLAVTPEELAQAVQARPRLNQALAALHRPEGRTLQPFTPTVPDDIDAAVPDAALLDPIEPIDTDQIMAEFVSHEARPQVANRVAVLMALVLVVAGVAFAWRYTPLREWADFRHVLGIVQDIGRMPLAPLAMVGVFVAGGLLMVPVTVLIVVTVVVFGPLYGAAVALAGTVLSTAATYTVGRLLGRNAVQRFGGTRLNRLSQQVGQHGLLAMVVLRLVPVAPFTLVNLVVGASRIRLRDCLLGTAIGMTPGILLSASLVNRIAAAARDPNAITFALLGLVLLIPAGLWWVLRRRRRRRSDAAAQAAEAARWGTPGQACCTPRAPGTATTRPARRAAGTEAPHAGGAR</sequence>
<keyword evidence="6" id="KW-0812">Transmembrane</keyword>
<evidence type="ECO:0000256" key="4">
    <source>
        <dbReference type="ARBA" id="ARBA00023098"/>
    </source>
</evidence>
<evidence type="ECO:0000256" key="5">
    <source>
        <dbReference type="SAM" id="MobiDB-lite"/>
    </source>
</evidence>
<feature type="compositionally biased region" description="Low complexity" evidence="5">
    <location>
        <begin position="730"/>
        <end position="754"/>
    </location>
</feature>
<feature type="transmembrane region" description="Helical" evidence="6">
    <location>
        <begin position="497"/>
        <end position="516"/>
    </location>
</feature>
<evidence type="ECO:0000256" key="6">
    <source>
        <dbReference type="SAM" id="Phobius"/>
    </source>
</evidence>
<dbReference type="PANTHER" id="PTHR18896:SF76">
    <property type="entry name" value="PHOSPHOLIPASE"/>
    <property type="match status" value="1"/>
</dbReference>
<dbReference type="CDD" id="cd09140">
    <property type="entry name" value="PLDc_vPLD1_2_like_bac_1"/>
    <property type="match status" value="1"/>
</dbReference>
<keyword evidence="3" id="KW-0378">Hydrolase</keyword>
<reference evidence="8 9" key="1">
    <citation type="journal article" date="2015" name="Stand. Genomic Sci.">
        <title>Genomic Encyclopedia of Bacterial and Archaeal Type Strains, Phase III: the genomes of soil and plant-associated and newly described type strains.</title>
        <authorList>
            <person name="Whitman W.B."/>
            <person name="Woyke T."/>
            <person name="Klenk H.P."/>
            <person name="Zhou Y."/>
            <person name="Lilburn T.G."/>
            <person name="Beck B.J."/>
            <person name="De Vos P."/>
            <person name="Vandamme P."/>
            <person name="Eisen J.A."/>
            <person name="Garrity G."/>
            <person name="Hugenholtz P."/>
            <person name="Kyrpides N.C."/>
        </authorList>
    </citation>
    <scope>NUCLEOTIDE SEQUENCE [LARGE SCALE GENOMIC DNA]</scope>
    <source>
        <strain evidence="8 9">ASC-9842</strain>
    </source>
</reference>
<dbReference type="SUPFAM" id="SSF56024">
    <property type="entry name" value="Phospholipase D/nuclease"/>
    <property type="match status" value="2"/>
</dbReference>
<evidence type="ECO:0000256" key="2">
    <source>
        <dbReference type="ARBA" id="ARBA00022737"/>
    </source>
</evidence>
<dbReference type="InterPro" id="IPR001736">
    <property type="entry name" value="PLipase_D/transphosphatidylase"/>
</dbReference>
<evidence type="ECO:0000259" key="7">
    <source>
        <dbReference type="PROSITE" id="PS50035"/>
    </source>
</evidence>
<keyword evidence="6" id="KW-1133">Transmembrane helix</keyword>
<feature type="transmembrane region" description="Helical" evidence="6">
    <location>
        <begin position="653"/>
        <end position="672"/>
    </location>
</feature>
<evidence type="ECO:0000313" key="8">
    <source>
        <dbReference type="EMBL" id="RZT31349.1"/>
    </source>
</evidence>
<dbReference type="Pfam" id="PF09335">
    <property type="entry name" value="VTT_dom"/>
    <property type="match status" value="1"/>
</dbReference>
<accession>A0A4V2FEY0</accession>
<dbReference type="OrthoDB" id="8828485at2"/>
<evidence type="ECO:0000313" key="9">
    <source>
        <dbReference type="Proteomes" id="UP000291078"/>
    </source>
</evidence>
<feature type="transmembrane region" description="Helical" evidence="6">
    <location>
        <begin position="577"/>
        <end position="597"/>
    </location>
</feature>
<comment type="caution">
    <text evidence="8">The sequence shown here is derived from an EMBL/GenBank/DDBJ whole genome shotgun (WGS) entry which is preliminary data.</text>
</comment>
<protein>
    <submittedName>
        <fullName evidence="8">Phospholipase D1/2</fullName>
    </submittedName>
</protein>
<feature type="region of interest" description="Disordered" evidence="5">
    <location>
        <begin position="726"/>
        <end position="760"/>
    </location>
</feature>
<evidence type="ECO:0000256" key="1">
    <source>
        <dbReference type="ARBA" id="ARBA00000798"/>
    </source>
</evidence>
<keyword evidence="2" id="KW-0677">Repeat</keyword>